<dbReference type="InterPro" id="IPR050570">
    <property type="entry name" value="Cell_wall_metabolism_enzyme"/>
</dbReference>
<reference evidence="2" key="1">
    <citation type="submission" date="2018-06" db="EMBL/GenBank/DDBJ databases">
        <authorList>
            <person name="Zhirakovskaya E."/>
        </authorList>
    </citation>
    <scope>NUCLEOTIDE SEQUENCE</scope>
</reference>
<dbReference type="SUPFAM" id="SSF51261">
    <property type="entry name" value="Duplicated hybrid motif"/>
    <property type="match status" value="1"/>
</dbReference>
<evidence type="ECO:0000259" key="1">
    <source>
        <dbReference type="Pfam" id="PF01551"/>
    </source>
</evidence>
<dbReference type="Pfam" id="PF01551">
    <property type="entry name" value="Peptidase_M23"/>
    <property type="match status" value="1"/>
</dbReference>
<dbReference type="Gene3D" id="2.70.70.10">
    <property type="entry name" value="Glucose Permease (Domain IIA)"/>
    <property type="match status" value="1"/>
</dbReference>
<gene>
    <name evidence="2" type="ORF">MNBD_DELTA03-1722</name>
</gene>
<sequence length="418" mass="47324">VFTLPFNIVTLFFLYALGLGEYPYLTQSYKGTPERTLDHYLSYQARFPGTLRTLELPFSGKWTVWQGFNGDWTHQGIWGYAVDFLINNGAGVTFSEKGDFLENYFCFGKPVLAPVRGRIITVVNTIEDNIPGQINEIDNWGNHVIIYDERGFYVLLAHFKQQSIKVVAGDWVESGHLLGLCGNSGYSPQPHLHIQIQFSAELGAATIPFSFLHYALLTEGHCRFIANDIPRQDSLIQALHPEKGLKSRLLFVLDEEFKYNVTINGNTADDLRLKVCMAPDGTFYLNSGTAKLYFSKDHGTFYFLRLDGDSEVLRSFFLALPRLPLTYKKHLKWHDNLPMETYFGRLRRAVLIFAASFKQDLALVTGNYKFVAPDTVSGEITGGVGTDKILTDLQLDPLKGISRLKIISTKKEIILRRV</sequence>
<feature type="non-terminal residue" evidence="2">
    <location>
        <position position="1"/>
    </location>
</feature>
<dbReference type="GO" id="GO:0004222">
    <property type="term" value="F:metalloendopeptidase activity"/>
    <property type="evidence" value="ECO:0007669"/>
    <property type="project" value="TreeGrafter"/>
</dbReference>
<dbReference type="CDD" id="cd12797">
    <property type="entry name" value="M23_peptidase"/>
    <property type="match status" value="1"/>
</dbReference>
<dbReference type="PANTHER" id="PTHR21666:SF285">
    <property type="entry name" value="M23 FAMILY METALLOPEPTIDASE"/>
    <property type="match status" value="1"/>
</dbReference>
<organism evidence="2">
    <name type="scientific">hydrothermal vent metagenome</name>
    <dbReference type="NCBI Taxonomy" id="652676"/>
    <lineage>
        <taxon>unclassified sequences</taxon>
        <taxon>metagenomes</taxon>
        <taxon>ecological metagenomes</taxon>
    </lineage>
</organism>
<proteinExistence type="predicted"/>
<evidence type="ECO:0000313" key="2">
    <source>
        <dbReference type="EMBL" id="VAW41073.1"/>
    </source>
</evidence>
<accession>A0A3B0VLG6</accession>
<dbReference type="InterPro" id="IPR011055">
    <property type="entry name" value="Dup_hybrid_motif"/>
</dbReference>
<name>A0A3B0VLG6_9ZZZZ</name>
<dbReference type="InterPro" id="IPR016047">
    <property type="entry name" value="M23ase_b-sheet_dom"/>
</dbReference>
<dbReference type="EMBL" id="UOEX01000368">
    <property type="protein sequence ID" value="VAW41073.1"/>
    <property type="molecule type" value="Genomic_DNA"/>
</dbReference>
<feature type="domain" description="M23ase beta-sheet core" evidence="1">
    <location>
        <begin position="108"/>
        <end position="197"/>
    </location>
</feature>
<dbReference type="PANTHER" id="PTHR21666">
    <property type="entry name" value="PEPTIDASE-RELATED"/>
    <property type="match status" value="1"/>
</dbReference>
<dbReference type="AlphaFoldDB" id="A0A3B0VLG6"/>
<protein>
    <submittedName>
        <fullName evidence="2">Peptidase, M23/M37 family</fullName>
    </submittedName>
</protein>